<reference evidence="1 2" key="1">
    <citation type="journal article" date="2011" name="Front. Microbiol.">
        <title>Genomic signatures of strain selection and enhancement in Bacillus atrophaeus var. globigii, a historical biowarfare simulant.</title>
        <authorList>
            <person name="Gibbons H.S."/>
            <person name="Broomall S.M."/>
            <person name="McNew L.A."/>
            <person name="Daligault H."/>
            <person name="Chapman C."/>
            <person name="Bruce D."/>
            <person name="Karavis M."/>
            <person name="Krepps M."/>
            <person name="McGregor P.A."/>
            <person name="Hong C."/>
            <person name="Park K.H."/>
            <person name="Akmal A."/>
            <person name="Feldman A."/>
            <person name="Lin J.S."/>
            <person name="Chang W.E."/>
            <person name="Higgs B.W."/>
            <person name="Demirev P."/>
            <person name="Lindquist J."/>
            <person name="Liem A."/>
            <person name="Fochler E."/>
            <person name="Read T.D."/>
            <person name="Tapia R."/>
            <person name="Johnson S."/>
            <person name="Bishop-Lilly K.A."/>
            <person name="Detter C."/>
            <person name="Han C."/>
            <person name="Sozhamannan S."/>
            <person name="Rosenzweig C.N."/>
            <person name="Skowronski E.W."/>
        </authorList>
    </citation>
    <scope>NUCLEOTIDE SEQUENCE [LARGE SCALE GENOMIC DNA]</scope>
    <source>
        <strain evidence="1 2">TPS4-2</strain>
    </source>
</reference>
<dbReference type="EMBL" id="PIQA01000013">
    <property type="protein sequence ID" value="RUO61974.1"/>
    <property type="molecule type" value="Genomic_DNA"/>
</dbReference>
<gene>
    <name evidence="1" type="ORF">CWI73_10910</name>
</gene>
<accession>A0A432YLY2</accession>
<proteinExistence type="predicted"/>
<evidence type="ECO:0000313" key="2">
    <source>
        <dbReference type="Proteomes" id="UP000288361"/>
    </source>
</evidence>
<sequence>MAEAPKKAWQWVTVNEFERPAVPTVITVKKWWQNFTHWLSPKSENDEQDEHENAFELKLDEAIKELDSVFSDWLNDKDDNSLRWVIAPPRSGVAEAVQQWAQQNNVSTMKLPDRDTLCQPSDPPSPKFTKTKVWLMPQLAHTFLRQTNGLRWTREFFAKALSGEAGKGLIVCDSWAWAFLEKVWPVPVSELWTLQGLDDQALERIGLARGEGRLRALAALSRGNPGIAAAYSDRYHRNSDKAFELPQLPQVVEDATAFVCYALLVHHGLTSSQLAQVLPIVSASQLQIQLQILQQQSLISKQDTASKDSLWYITARGYPVVRDFLASRGFWLDKF</sequence>
<organism evidence="1 2">
    <name type="scientific">Idiomarina piscisalsi</name>
    <dbReference type="NCBI Taxonomy" id="1096243"/>
    <lineage>
        <taxon>Bacteria</taxon>
        <taxon>Pseudomonadati</taxon>
        <taxon>Pseudomonadota</taxon>
        <taxon>Gammaproteobacteria</taxon>
        <taxon>Alteromonadales</taxon>
        <taxon>Idiomarinaceae</taxon>
        <taxon>Idiomarina</taxon>
    </lineage>
</organism>
<comment type="caution">
    <text evidence="1">The sequence shown here is derived from an EMBL/GenBank/DDBJ whole genome shotgun (WGS) entry which is preliminary data.</text>
</comment>
<dbReference type="AlphaFoldDB" id="A0A432YLY2"/>
<evidence type="ECO:0000313" key="1">
    <source>
        <dbReference type="EMBL" id="RUO61974.1"/>
    </source>
</evidence>
<protein>
    <submittedName>
        <fullName evidence="1">Uncharacterized protein</fullName>
    </submittedName>
</protein>
<dbReference type="Proteomes" id="UP000288361">
    <property type="component" value="Unassembled WGS sequence"/>
</dbReference>
<name>A0A432YLY2_9GAMM</name>
<dbReference type="RefSeq" id="WP_126752806.1">
    <property type="nucleotide sequence ID" value="NZ_JBHUMT010000003.1"/>
</dbReference>